<dbReference type="GO" id="GO:0005829">
    <property type="term" value="C:cytosol"/>
    <property type="evidence" value="ECO:0007669"/>
    <property type="project" value="TreeGrafter"/>
</dbReference>
<dbReference type="AlphaFoldDB" id="A0AAV1QRB9"/>
<dbReference type="GO" id="GO:0005092">
    <property type="term" value="F:GDP-dissociation inhibitor activity"/>
    <property type="evidence" value="ECO:0007669"/>
    <property type="project" value="InterPro"/>
</dbReference>
<dbReference type="SUPFAM" id="SSF51905">
    <property type="entry name" value="FAD/NAD(P)-binding domain"/>
    <property type="match status" value="1"/>
</dbReference>
<organism evidence="3 4">
    <name type="scientific">Dovyalis caffra</name>
    <dbReference type="NCBI Taxonomy" id="77055"/>
    <lineage>
        <taxon>Eukaryota</taxon>
        <taxon>Viridiplantae</taxon>
        <taxon>Streptophyta</taxon>
        <taxon>Embryophyta</taxon>
        <taxon>Tracheophyta</taxon>
        <taxon>Spermatophyta</taxon>
        <taxon>Magnoliopsida</taxon>
        <taxon>eudicotyledons</taxon>
        <taxon>Gunneridae</taxon>
        <taxon>Pentapetalae</taxon>
        <taxon>rosids</taxon>
        <taxon>fabids</taxon>
        <taxon>Malpighiales</taxon>
        <taxon>Salicaceae</taxon>
        <taxon>Flacourtieae</taxon>
        <taxon>Dovyalis</taxon>
    </lineage>
</organism>
<dbReference type="Pfam" id="PF00996">
    <property type="entry name" value="GDI"/>
    <property type="match status" value="1"/>
</dbReference>
<dbReference type="PRINTS" id="PR00891">
    <property type="entry name" value="RABGDIREP"/>
</dbReference>
<gene>
    <name evidence="3" type="ORF">DCAF_LOCUS1907</name>
</gene>
<evidence type="ECO:0000256" key="2">
    <source>
        <dbReference type="SAM" id="MobiDB-lite"/>
    </source>
</evidence>
<dbReference type="EMBL" id="CAWUPB010000246">
    <property type="protein sequence ID" value="CAK7324267.1"/>
    <property type="molecule type" value="Genomic_DNA"/>
</dbReference>
<evidence type="ECO:0000313" key="4">
    <source>
        <dbReference type="Proteomes" id="UP001314170"/>
    </source>
</evidence>
<reference evidence="3 4" key="1">
    <citation type="submission" date="2024-01" db="EMBL/GenBank/DDBJ databases">
        <authorList>
            <person name="Waweru B."/>
        </authorList>
    </citation>
    <scope>NUCLEOTIDE SEQUENCE [LARGE SCALE GENOMIC DNA]</scope>
</reference>
<dbReference type="GO" id="GO:0016192">
    <property type="term" value="P:vesicle-mediated transport"/>
    <property type="evidence" value="ECO:0007669"/>
    <property type="project" value="TreeGrafter"/>
</dbReference>
<proteinExistence type="inferred from homology"/>
<dbReference type="GO" id="GO:0005968">
    <property type="term" value="C:Rab-protein geranylgeranyltransferase complex"/>
    <property type="evidence" value="ECO:0007669"/>
    <property type="project" value="TreeGrafter"/>
</dbReference>
<keyword evidence="4" id="KW-1185">Reference proteome</keyword>
<protein>
    <submittedName>
        <fullName evidence="3">Uncharacterized protein</fullName>
    </submittedName>
</protein>
<name>A0AAV1QRB9_9ROSI</name>
<dbReference type="GO" id="GO:0007264">
    <property type="term" value="P:small GTPase-mediated signal transduction"/>
    <property type="evidence" value="ECO:0007669"/>
    <property type="project" value="InterPro"/>
</dbReference>
<dbReference type="Gene3D" id="3.50.50.60">
    <property type="entry name" value="FAD/NAD(P)-binding domain"/>
    <property type="match status" value="1"/>
</dbReference>
<dbReference type="PANTHER" id="PTHR11787:SF4">
    <property type="entry name" value="CHM, RAB ESCORT PROTEIN 1"/>
    <property type="match status" value="1"/>
</dbReference>
<dbReference type="GO" id="GO:0005634">
    <property type="term" value="C:nucleus"/>
    <property type="evidence" value="ECO:0007669"/>
    <property type="project" value="TreeGrafter"/>
</dbReference>
<dbReference type="Proteomes" id="UP001314170">
    <property type="component" value="Unassembled WGS sequence"/>
</dbReference>
<comment type="similarity">
    <text evidence="1">Belongs to the Rab GDI family.</text>
</comment>
<comment type="caution">
    <text evidence="3">The sequence shown here is derived from an EMBL/GenBank/DDBJ whole genome shotgun (WGS) entry which is preliminary data.</text>
</comment>
<dbReference type="PANTHER" id="PTHR11787">
    <property type="entry name" value="RAB GDP-DISSOCIATION INHIBITOR"/>
    <property type="match status" value="1"/>
</dbReference>
<evidence type="ECO:0000256" key="1">
    <source>
        <dbReference type="ARBA" id="ARBA00005593"/>
    </source>
</evidence>
<evidence type="ECO:0000313" key="3">
    <source>
        <dbReference type="EMBL" id="CAK7324267.1"/>
    </source>
</evidence>
<dbReference type="InterPro" id="IPR036188">
    <property type="entry name" value="FAD/NAD-bd_sf"/>
</dbReference>
<feature type="compositionally biased region" description="Pro residues" evidence="2">
    <location>
        <begin position="116"/>
        <end position="126"/>
    </location>
</feature>
<dbReference type="InterPro" id="IPR018203">
    <property type="entry name" value="GDP_dissociation_inhibitor"/>
</dbReference>
<accession>A0AAV1QRB9</accession>
<feature type="region of interest" description="Disordered" evidence="2">
    <location>
        <begin position="111"/>
        <end position="134"/>
    </location>
</feature>
<sequence>MISNSLLLSNARLPLTAFRLSQTFFPKLKNSSIVSPNLQSLSNPATMGEPPLYPQIEPTTFDLIAIGTGLAECIVAAAASASGKTVLHLDTNPFYGSHYSSLSIPELTSFLNSNSTPPPPHHPPLQPQLTALIT</sequence>